<keyword evidence="3 5" id="KW-0067">ATP-binding</keyword>
<dbReference type="GO" id="GO:0016887">
    <property type="term" value="F:ATP hydrolysis activity"/>
    <property type="evidence" value="ECO:0007669"/>
    <property type="project" value="InterPro"/>
</dbReference>
<reference evidence="6 7" key="1">
    <citation type="journal article" date="2017" name="Genome Announc.">
        <title>Draft Genome Sequence of a Sporulating and Motile Strain of Lachnotalea glycerini Isolated from Water in Quebec City, Canada.</title>
        <authorList>
            <person name="Maheux A.F."/>
            <person name="Boudreau D.K."/>
            <person name="Berube E."/>
            <person name="Boissinot M."/>
            <person name="Raymond F."/>
            <person name="Brodeur S."/>
            <person name="Corbeil J."/>
            <person name="Isabel S."/>
            <person name="Omar R.F."/>
            <person name="Bergeron M.G."/>
        </authorList>
    </citation>
    <scope>NUCLEOTIDE SEQUENCE [LARGE SCALE GENOMIC DNA]</scope>
    <source>
        <strain evidence="6 7">CCRI-19302</strain>
    </source>
</reference>
<evidence type="ECO:0000256" key="1">
    <source>
        <dbReference type="ARBA" id="ARBA00022448"/>
    </source>
</evidence>
<evidence type="ECO:0000256" key="3">
    <source>
        <dbReference type="ARBA" id="ARBA00022840"/>
    </source>
</evidence>
<proteinExistence type="predicted"/>
<name>A0A255IK00_9FIRM</name>
<evidence type="ECO:0000313" key="5">
    <source>
        <dbReference type="EMBL" id="PXV91591.1"/>
    </source>
</evidence>
<accession>A0A255IK00</accession>
<dbReference type="SUPFAM" id="SSF52540">
    <property type="entry name" value="P-loop containing nucleoside triphosphate hydrolases"/>
    <property type="match status" value="1"/>
</dbReference>
<protein>
    <submittedName>
        <fullName evidence="6">ABC transporter ATP-binding protein</fullName>
    </submittedName>
    <submittedName>
        <fullName evidence="5">ABC-2 type transport system ATP-binding protein</fullName>
    </submittedName>
</protein>
<organism evidence="5 8">
    <name type="scientific">Lachnotalea glycerini</name>
    <dbReference type="NCBI Taxonomy" id="1763509"/>
    <lineage>
        <taxon>Bacteria</taxon>
        <taxon>Bacillati</taxon>
        <taxon>Bacillota</taxon>
        <taxon>Clostridia</taxon>
        <taxon>Lachnospirales</taxon>
        <taxon>Lachnospiraceae</taxon>
        <taxon>Lachnotalea</taxon>
    </lineage>
</organism>
<dbReference type="InterPro" id="IPR027417">
    <property type="entry name" value="P-loop_NTPase"/>
</dbReference>
<dbReference type="PANTHER" id="PTHR42939:SF3">
    <property type="entry name" value="ABC TRANSPORTER ATP-BINDING COMPONENT"/>
    <property type="match status" value="1"/>
</dbReference>
<dbReference type="PROSITE" id="PS50893">
    <property type="entry name" value="ABC_TRANSPORTER_2"/>
    <property type="match status" value="1"/>
</dbReference>
<dbReference type="InterPro" id="IPR003439">
    <property type="entry name" value="ABC_transporter-like_ATP-bd"/>
</dbReference>
<keyword evidence="2" id="KW-0547">Nucleotide-binding</keyword>
<dbReference type="CDD" id="cd03230">
    <property type="entry name" value="ABC_DR_subfamily_A"/>
    <property type="match status" value="1"/>
</dbReference>
<dbReference type="Pfam" id="PF00005">
    <property type="entry name" value="ABC_tran"/>
    <property type="match status" value="1"/>
</dbReference>
<evidence type="ECO:0000313" key="8">
    <source>
        <dbReference type="Proteomes" id="UP000247523"/>
    </source>
</evidence>
<dbReference type="RefSeq" id="WP_094376933.1">
    <property type="nucleotide sequence ID" value="NZ_NOKA02000051.1"/>
</dbReference>
<dbReference type="InterPro" id="IPR003593">
    <property type="entry name" value="AAA+_ATPase"/>
</dbReference>
<dbReference type="EMBL" id="QICS01000003">
    <property type="protein sequence ID" value="PXV91591.1"/>
    <property type="molecule type" value="Genomic_DNA"/>
</dbReference>
<keyword evidence="7" id="KW-1185">Reference proteome</keyword>
<evidence type="ECO:0000256" key="2">
    <source>
        <dbReference type="ARBA" id="ARBA00022741"/>
    </source>
</evidence>
<dbReference type="AlphaFoldDB" id="A0A255IK00"/>
<dbReference type="InterPro" id="IPR051782">
    <property type="entry name" value="ABC_Transporter_VariousFunc"/>
</dbReference>
<dbReference type="Gene3D" id="3.40.50.300">
    <property type="entry name" value="P-loop containing nucleotide triphosphate hydrolases"/>
    <property type="match status" value="1"/>
</dbReference>
<evidence type="ECO:0000259" key="4">
    <source>
        <dbReference type="PROSITE" id="PS50893"/>
    </source>
</evidence>
<reference evidence="6" key="3">
    <citation type="submission" date="2018-07" db="EMBL/GenBank/DDBJ databases">
        <authorList>
            <person name="Quirk P.G."/>
            <person name="Krulwich T.A."/>
        </authorList>
    </citation>
    <scope>NUCLEOTIDE SEQUENCE</scope>
    <source>
        <strain evidence="6">CCRI-19302</strain>
    </source>
</reference>
<dbReference type="EMBL" id="NOKA02000051">
    <property type="protein sequence ID" value="RDY30033.1"/>
    <property type="molecule type" value="Genomic_DNA"/>
</dbReference>
<keyword evidence="1" id="KW-0813">Transport</keyword>
<feature type="domain" description="ABC transporter" evidence="4">
    <location>
        <begin position="1"/>
        <end position="229"/>
    </location>
</feature>
<dbReference type="OrthoDB" id="9804819at2"/>
<dbReference type="GO" id="GO:0005524">
    <property type="term" value="F:ATP binding"/>
    <property type="evidence" value="ECO:0007669"/>
    <property type="project" value="UniProtKB-KW"/>
</dbReference>
<sequence length="289" mass="32893">MNLLEVKGLYKSYSGFQLHDITFSLPKGYIMGYIGQNGAGKTTTINLITQLSNADKGEVRIDGMTYAQNPISYKEMIGYVGDEFYFPKEFKLKDIRLIMTKFFSTFQVDKFNQLVEEWKLPEKKKIAEYSRGMKVKLMFASVLSRDTKLLILDEATNGLDPVVRNDVLKILQAYIEDGEKSILFSTHILSDLEQIADYIIFINEGKMQFKASKEELIDQYLLIKGAENEINQSLRSKLIGKINGDFGFEAIISADDATEFGSRFVYEKPSIDQIVLHIIKNGEMTYAGN</sequence>
<dbReference type="Proteomes" id="UP000247523">
    <property type="component" value="Unassembled WGS sequence"/>
</dbReference>
<gene>
    <name evidence="5" type="ORF">C8E03_103148</name>
    <name evidence="6" type="ORF">CG710_016735</name>
</gene>
<comment type="caution">
    <text evidence="5">The sequence shown here is derived from an EMBL/GenBank/DDBJ whole genome shotgun (WGS) entry which is preliminary data.</text>
</comment>
<evidence type="ECO:0000313" key="7">
    <source>
        <dbReference type="Proteomes" id="UP000216411"/>
    </source>
</evidence>
<reference evidence="5 8" key="2">
    <citation type="submission" date="2018-05" db="EMBL/GenBank/DDBJ databases">
        <title>Genomic Encyclopedia of Type Strains, Phase IV (KMG-IV): sequencing the most valuable type-strain genomes for metagenomic binning, comparative biology and taxonomic classification.</title>
        <authorList>
            <person name="Goeker M."/>
        </authorList>
    </citation>
    <scope>NUCLEOTIDE SEQUENCE [LARGE SCALE GENOMIC DNA]</scope>
    <source>
        <strain evidence="5 8">DSM 28816</strain>
    </source>
</reference>
<dbReference type="SMART" id="SM00382">
    <property type="entry name" value="AAA"/>
    <property type="match status" value="1"/>
</dbReference>
<evidence type="ECO:0000313" key="6">
    <source>
        <dbReference type="EMBL" id="RDY30033.1"/>
    </source>
</evidence>
<dbReference type="Proteomes" id="UP000216411">
    <property type="component" value="Unassembled WGS sequence"/>
</dbReference>
<dbReference type="PANTHER" id="PTHR42939">
    <property type="entry name" value="ABC TRANSPORTER ATP-BINDING PROTEIN ALBC-RELATED"/>
    <property type="match status" value="1"/>
</dbReference>